<evidence type="ECO:0000256" key="4">
    <source>
        <dbReference type="ARBA" id="ARBA00022692"/>
    </source>
</evidence>
<dbReference type="EMBL" id="CP019645">
    <property type="protein sequence ID" value="AQQ59083.1"/>
    <property type="molecule type" value="Genomic_DNA"/>
</dbReference>
<feature type="region of interest" description="Disordered" evidence="10">
    <location>
        <begin position="43"/>
        <end position="91"/>
    </location>
</feature>
<accession>A0A099UZ84</accession>
<dbReference type="GeneID" id="60656932"/>
<comment type="similarity">
    <text evidence="9">Belongs to the TatA/E family.</text>
</comment>
<dbReference type="HAMAP" id="MF_00236">
    <property type="entry name" value="TatA_E"/>
    <property type="match status" value="1"/>
</dbReference>
<dbReference type="NCBIfam" id="TIGR01411">
    <property type="entry name" value="tatAE"/>
    <property type="match status" value="1"/>
</dbReference>
<evidence type="ECO:0000313" key="15">
    <source>
        <dbReference type="Proteomes" id="UP000029870"/>
    </source>
</evidence>
<dbReference type="PANTHER" id="PTHR42982">
    <property type="entry name" value="SEC-INDEPENDENT PROTEIN TRANSLOCASE PROTEIN TATA"/>
    <property type="match status" value="1"/>
</dbReference>
<evidence type="ECO:0000313" key="14">
    <source>
        <dbReference type="Proteomes" id="UP000029857"/>
    </source>
</evidence>
<evidence type="ECO:0000256" key="7">
    <source>
        <dbReference type="ARBA" id="ARBA00023010"/>
    </source>
</evidence>
<dbReference type="AlphaFoldDB" id="A0A099UZ84"/>
<reference evidence="11 16" key="2">
    <citation type="submission" date="2017-02" db="EMBL/GenBank/DDBJ databases">
        <title>Whole genome sequencing of Helicobacter bilis strain AAQJH.</title>
        <authorList>
            <person name="Conlan S."/>
            <person name="Thomas P.J."/>
            <person name="Mullikin J."/>
            <person name="Palmore T.N."/>
            <person name="Frank K.M."/>
            <person name="Segre J.A."/>
        </authorList>
    </citation>
    <scope>NUCLEOTIDE SEQUENCE [LARGE SCALE GENOMIC DNA]</scope>
    <source>
        <strain evidence="11 16">AAQJH</strain>
    </source>
</reference>
<dbReference type="PANTHER" id="PTHR42982:SF1">
    <property type="entry name" value="SEC-INDEPENDENT PROTEIN TRANSLOCASE PROTEIN TATA"/>
    <property type="match status" value="1"/>
</dbReference>
<dbReference type="Pfam" id="PF02416">
    <property type="entry name" value="TatA_B_E"/>
    <property type="match status" value="1"/>
</dbReference>
<evidence type="ECO:0000313" key="12">
    <source>
        <dbReference type="EMBL" id="TLE03905.1"/>
    </source>
</evidence>
<dbReference type="GO" id="GO:0008320">
    <property type="term" value="F:protein transmembrane transporter activity"/>
    <property type="evidence" value="ECO:0007669"/>
    <property type="project" value="UniProtKB-UniRule"/>
</dbReference>
<organism evidence="13 14">
    <name type="scientific">Helicobacter bilis</name>
    <dbReference type="NCBI Taxonomy" id="37372"/>
    <lineage>
        <taxon>Bacteria</taxon>
        <taxon>Pseudomonadati</taxon>
        <taxon>Campylobacterota</taxon>
        <taxon>Epsilonproteobacteria</taxon>
        <taxon>Campylobacterales</taxon>
        <taxon>Helicobacteraceae</taxon>
        <taxon>Helicobacter</taxon>
    </lineage>
</organism>
<dbReference type="Proteomes" id="UP000188298">
    <property type="component" value="Chromosome"/>
</dbReference>
<dbReference type="GO" id="GO:0033281">
    <property type="term" value="C:TAT protein transport complex"/>
    <property type="evidence" value="ECO:0007669"/>
    <property type="project" value="UniProtKB-UniRule"/>
</dbReference>
<keyword evidence="7 9" id="KW-0811">Translocation</keyword>
<evidence type="ECO:0000256" key="9">
    <source>
        <dbReference type="HAMAP-Rule" id="MF_00236"/>
    </source>
</evidence>
<dbReference type="STRING" id="37372.XJ32_02010"/>
<keyword evidence="4 9" id="KW-0812">Transmembrane</keyword>
<feature type="compositionally biased region" description="Polar residues" evidence="10">
    <location>
        <begin position="77"/>
        <end position="91"/>
    </location>
</feature>
<dbReference type="EMBL" id="JRPH02000023">
    <property type="protein sequence ID" value="TLE03905.1"/>
    <property type="molecule type" value="Genomic_DNA"/>
</dbReference>
<comment type="subcellular location">
    <subcellularLocation>
        <location evidence="1 9">Cell membrane</location>
        <topology evidence="1 9">Single-pass membrane protein</topology>
    </subcellularLocation>
</comment>
<protein>
    <recommendedName>
        <fullName evidence="9">Sec-independent protein translocase protein TatA</fullName>
    </recommendedName>
</protein>
<comment type="function">
    <text evidence="9">Part of the twin-arginine translocation (Tat) system that transports large folded proteins containing a characteristic twin-arginine motif in their signal peptide across membranes. TatA could form the protein-conducting channel of the Tat system.</text>
</comment>
<comment type="subunit">
    <text evidence="9">Forms a complex with TatC.</text>
</comment>
<keyword evidence="2 9" id="KW-0813">Transport</keyword>
<keyword evidence="6 9" id="KW-1133">Transmembrane helix</keyword>
<dbReference type="KEGG" id="hbl:XJ32_02010"/>
<dbReference type="GO" id="GO:0043953">
    <property type="term" value="P:protein transport by the Tat complex"/>
    <property type="evidence" value="ECO:0007669"/>
    <property type="project" value="UniProtKB-UniRule"/>
</dbReference>
<evidence type="ECO:0000256" key="1">
    <source>
        <dbReference type="ARBA" id="ARBA00004162"/>
    </source>
</evidence>
<keyword evidence="3 9" id="KW-1003">Cell membrane</keyword>
<dbReference type="Proteomes" id="UP000029870">
    <property type="component" value="Unassembled WGS sequence"/>
</dbReference>
<dbReference type="InterPro" id="IPR006312">
    <property type="entry name" value="TatA/E"/>
</dbReference>
<dbReference type="RefSeq" id="WP_004087480.1">
    <property type="nucleotide sequence ID" value="NZ_CP019645.1"/>
</dbReference>
<evidence type="ECO:0000313" key="11">
    <source>
        <dbReference type="EMBL" id="AQQ59083.1"/>
    </source>
</evidence>
<feature type="compositionally biased region" description="Basic and acidic residues" evidence="10">
    <location>
        <begin position="43"/>
        <end position="53"/>
    </location>
</feature>
<dbReference type="InterPro" id="IPR003369">
    <property type="entry name" value="TatA/B/E"/>
</dbReference>
<evidence type="ECO:0000256" key="8">
    <source>
        <dbReference type="ARBA" id="ARBA00023136"/>
    </source>
</evidence>
<evidence type="ECO:0000256" key="5">
    <source>
        <dbReference type="ARBA" id="ARBA00022927"/>
    </source>
</evidence>
<dbReference type="EMBL" id="JRPJ02000017">
    <property type="protein sequence ID" value="TLE10447.1"/>
    <property type="molecule type" value="Genomic_DNA"/>
</dbReference>
<name>A0A099UZ84_9HELI</name>
<reference evidence="14 15" key="1">
    <citation type="journal article" date="2014" name="Genome Announc.">
        <title>Draft genome sequences of eight enterohepatic helicobacter species isolated from both laboratory and wild rodents.</title>
        <authorList>
            <person name="Sheh A."/>
            <person name="Shen Z."/>
            <person name="Fox J.G."/>
        </authorList>
    </citation>
    <scope>NUCLEOTIDE SEQUENCE [LARGE SCALE GENOMIC DNA]</scope>
    <source>
        <strain evidence="13 14">ATCC 49320</strain>
        <strain evidence="12 15">Missouri</strain>
    </source>
</reference>
<gene>
    <name evidence="9 13" type="primary">tatA</name>
    <name evidence="12" type="ORF">LS77_007705</name>
    <name evidence="13" type="ORF">LS79_005970</name>
    <name evidence="11" type="ORF">XJ32_02010</name>
</gene>
<evidence type="ECO:0000313" key="16">
    <source>
        <dbReference type="Proteomes" id="UP000188298"/>
    </source>
</evidence>
<proteinExistence type="inferred from homology"/>
<reference evidence="13" key="3">
    <citation type="submission" date="2018-04" db="EMBL/GenBank/DDBJ databases">
        <authorList>
            <person name="Sheh A."/>
            <person name="Shen Z."/>
            <person name="Mannion A.J."/>
            <person name="Fox J.G."/>
        </authorList>
    </citation>
    <scope>NUCLEOTIDE SEQUENCE</scope>
    <source>
        <strain evidence="13">ATCC 49320</strain>
        <strain evidence="12">Missouri</strain>
    </source>
</reference>
<feature type="compositionally biased region" description="Basic and acidic residues" evidence="10">
    <location>
        <begin position="61"/>
        <end position="71"/>
    </location>
</feature>
<evidence type="ECO:0000313" key="13">
    <source>
        <dbReference type="EMBL" id="TLE10447.1"/>
    </source>
</evidence>
<evidence type="ECO:0000256" key="3">
    <source>
        <dbReference type="ARBA" id="ARBA00022475"/>
    </source>
</evidence>
<keyword evidence="8 9" id="KW-0472">Membrane</keyword>
<dbReference type="Gene3D" id="1.20.5.3310">
    <property type="match status" value="1"/>
</dbReference>
<evidence type="ECO:0000256" key="2">
    <source>
        <dbReference type="ARBA" id="ARBA00022448"/>
    </source>
</evidence>
<evidence type="ECO:0000256" key="10">
    <source>
        <dbReference type="SAM" id="MobiDB-lite"/>
    </source>
</evidence>
<keyword evidence="5 9" id="KW-0653">Protein transport</keyword>
<evidence type="ECO:0000256" key="6">
    <source>
        <dbReference type="ARBA" id="ARBA00022989"/>
    </source>
</evidence>
<sequence length="91" mass="10240">MMGSMSIWHWLVVLLVIVLLFGAKKIPELAKGLGSGIKTFKKEMEDDDDKKVEQTSSEAKPQQKSEKKPEVIEAQVIESSPTIQQKQTEKI</sequence>
<dbReference type="Proteomes" id="UP000029857">
    <property type="component" value="Unassembled WGS sequence"/>
</dbReference>